<feature type="transmembrane region" description="Helical" evidence="1">
    <location>
        <begin position="22"/>
        <end position="47"/>
    </location>
</feature>
<dbReference type="AlphaFoldDB" id="A0A0C9N746"/>
<sequence length="106" mass="11940">MMFLLGADCCCRCFRSLAVLVMLFWCFGAIYCCCRYCLLAVLVMLSLGARGYCCCFRFLAVLVMFSLGDVFSWWCSPLLLMLHTCYPGVLVLSIAIAVVAHHLLSW</sequence>
<protein>
    <submittedName>
        <fullName evidence="2">Uncharacterized protein</fullName>
    </submittedName>
</protein>
<organism evidence="2">
    <name type="scientific">Mucor ambiguus</name>
    <dbReference type="NCBI Taxonomy" id="91626"/>
    <lineage>
        <taxon>Eukaryota</taxon>
        <taxon>Fungi</taxon>
        <taxon>Fungi incertae sedis</taxon>
        <taxon>Mucoromycota</taxon>
        <taxon>Mucoromycotina</taxon>
        <taxon>Mucoromycetes</taxon>
        <taxon>Mucorales</taxon>
        <taxon>Mucorineae</taxon>
        <taxon>Mucoraceae</taxon>
        <taxon>Mucor</taxon>
    </lineage>
</organism>
<keyword evidence="1" id="KW-1133">Transmembrane helix</keyword>
<keyword evidence="1" id="KW-0472">Membrane</keyword>
<keyword evidence="1" id="KW-0812">Transmembrane</keyword>
<dbReference type="Proteomes" id="UP000053815">
    <property type="component" value="Unassembled WGS sequence"/>
</dbReference>
<evidence type="ECO:0000256" key="1">
    <source>
        <dbReference type="SAM" id="Phobius"/>
    </source>
</evidence>
<name>A0A0C9N746_9FUNG</name>
<gene>
    <name evidence="2" type="ORF">MAM1_1251d11537</name>
</gene>
<dbReference type="EMBL" id="DF837540">
    <property type="protein sequence ID" value="GAN11912.1"/>
    <property type="molecule type" value="Genomic_DNA"/>
</dbReference>
<proteinExistence type="predicted"/>
<feature type="transmembrane region" description="Helical" evidence="1">
    <location>
        <begin position="54"/>
        <end position="74"/>
    </location>
</feature>
<evidence type="ECO:0000313" key="3">
    <source>
        <dbReference type="Proteomes" id="UP000053815"/>
    </source>
</evidence>
<accession>A0A0C9N746</accession>
<evidence type="ECO:0000313" key="2">
    <source>
        <dbReference type="EMBL" id="GAN11912.1"/>
    </source>
</evidence>
<keyword evidence="3" id="KW-1185">Reference proteome</keyword>
<feature type="transmembrane region" description="Helical" evidence="1">
    <location>
        <begin position="80"/>
        <end position="104"/>
    </location>
</feature>
<reference evidence="2" key="1">
    <citation type="submission" date="2014-09" db="EMBL/GenBank/DDBJ databases">
        <title>Draft genome sequence of an oleaginous Mucoromycotina fungus Mucor ambiguus NBRC6742.</title>
        <authorList>
            <person name="Takeda I."/>
            <person name="Yamane N."/>
            <person name="Morita T."/>
            <person name="Tamano K."/>
            <person name="Machida M."/>
            <person name="Baker S."/>
            <person name="Koike H."/>
        </authorList>
    </citation>
    <scope>NUCLEOTIDE SEQUENCE</scope>
    <source>
        <strain evidence="2">NBRC 6742</strain>
    </source>
</reference>